<feature type="modified residue" description="4-aspartylphosphate" evidence="8">
    <location>
        <position position="1884"/>
    </location>
</feature>
<evidence type="ECO:0000256" key="1">
    <source>
        <dbReference type="ARBA" id="ARBA00000085"/>
    </source>
</evidence>
<dbReference type="EC" id="2.7.13.3" evidence="3"/>
<feature type="domain" description="HAMP" evidence="13">
    <location>
        <begin position="581"/>
        <end position="633"/>
    </location>
</feature>
<dbReference type="Gene3D" id="3.30.450.40">
    <property type="match status" value="1"/>
</dbReference>
<comment type="caution">
    <text evidence="14">The sequence shown here is derived from an EMBL/GenBank/DDBJ whole genome shotgun (WGS) entry which is preliminary data.</text>
</comment>
<name>A0A844T7I1_9BRAD</name>
<evidence type="ECO:0000259" key="13">
    <source>
        <dbReference type="PROSITE" id="PS50885"/>
    </source>
</evidence>
<dbReference type="CDD" id="cd17546">
    <property type="entry name" value="REC_hyHK_CKI1_RcsC-like"/>
    <property type="match status" value="1"/>
</dbReference>
<feature type="domain" description="HAMP" evidence="13">
    <location>
        <begin position="397"/>
        <end position="449"/>
    </location>
</feature>
<dbReference type="EMBL" id="WQNE01000009">
    <property type="protein sequence ID" value="MVT74186.1"/>
    <property type="molecule type" value="Genomic_DNA"/>
</dbReference>
<dbReference type="SUPFAM" id="SSF52172">
    <property type="entry name" value="CheY-like"/>
    <property type="match status" value="3"/>
</dbReference>
<evidence type="ECO:0000313" key="15">
    <source>
        <dbReference type="Proteomes" id="UP000449969"/>
    </source>
</evidence>
<dbReference type="InterPro" id="IPR011006">
    <property type="entry name" value="CheY-like_superfamily"/>
</dbReference>
<dbReference type="InterPro" id="IPR005467">
    <property type="entry name" value="His_kinase_dom"/>
</dbReference>
<accession>A0A844T7I1</accession>
<feature type="domain" description="HAMP" evidence="13">
    <location>
        <begin position="1041"/>
        <end position="1093"/>
    </location>
</feature>
<dbReference type="PROSITE" id="PS50109">
    <property type="entry name" value="HIS_KIN"/>
    <property type="match status" value="1"/>
</dbReference>
<organism evidence="14 15">
    <name type="scientific">Bradyrhizobium cajani</name>
    <dbReference type="NCBI Taxonomy" id="1928661"/>
    <lineage>
        <taxon>Bacteria</taxon>
        <taxon>Pseudomonadati</taxon>
        <taxon>Pseudomonadota</taxon>
        <taxon>Alphaproteobacteria</taxon>
        <taxon>Hyphomicrobiales</taxon>
        <taxon>Nitrobacteraceae</taxon>
        <taxon>Bradyrhizobium</taxon>
    </lineage>
</organism>
<evidence type="ECO:0000256" key="9">
    <source>
        <dbReference type="SAM" id="Coils"/>
    </source>
</evidence>
<evidence type="ECO:0000256" key="4">
    <source>
        <dbReference type="ARBA" id="ARBA00022553"/>
    </source>
</evidence>
<gene>
    <name evidence="14" type="ORF">GPL20_14225</name>
</gene>
<feature type="domain" description="HAMP" evidence="13">
    <location>
        <begin position="765"/>
        <end position="817"/>
    </location>
</feature>
<dbReference type="InterPro" id="IPR004358">
    <property type="entry name" value="Sig_transdc_His_kin-like_C"/>
</dbReference>
<keyword evidence="7" id="KW-0902">Two-component regulatory system</keyword>
<dbReference type="Gene3D" id="1.10.287.130">
    <property type="match status" value="1"/>
</dbReference>
<dbReference type="InterPro" id="IPR036097">
    <property type="entry name" value="HisK_dim/P_sf"/>
</dbReference>
<keyword evidence="9" id="KW-0175">Coiled coil</keyword>
<dbReference type="Pfam" id="PF13185">
    <property type="entry name" value="GAF_2"/>
    <property type="match status" value="1"/>
</dbReference>
<dbReference type="InterPro" id="IPR001789">
    <property type="entry name" value="Sig_transdc_resp-reg_receiver"/>
</dbReference>
<dbReference type="Pfam" id="PF00512">
    <property type="entry name" value="HisKA"/>
    <property type="match status" value="1"/>
</dbReference>
<dbReference type="RefSeq" id="WP_157330094.1">
    <property type="nucleotide sequence ID" value="NZ_WQNE01000009.1"/>
</dbReference>
<feature type="modified residue" description="4-aspartylphosphate" evidence="8">
    <location>
        <position position="2031"/>
    </location>
</feature>
<dbReference type="Pfam" id="PF02518">
    <property type="entry name" value="HATPase_c"/>
    <property type="match status" value="1"/>
</dbReference>
<dbReference type="SUPFAM" id="SSF58104">
    <property type="entry name" value="Methyl-accepting chemotaxis protein (MCP) signaling domain"/>
    <property type="match status" value="4"/>
</dbReference>
<dbReference type="Gene3D" id="3.40.50.2300">
    <property type="match status" value="3"/>
</dbReference>
<keyword evidence="5" id="KW-0808">Transferase</keyword>
<dbReference type="CDD" id="cd06225">
    <property type="entry name" value="HAMP"/>
    <property type="match status" value="11"/>
</dbReference>
<feature type="domain" description="HAMP" evidence="13">
    <location>
        <begin position="1133"/>
        <end position="1185"/>
    </location>
</feature>
<evidence type="ECO:0000259" key="12">
    <source>
        <dbReference type="PROSITE" id="PS50110"/>
    </source>
</evidence>
<dbReference type="OrthoDB" id="9810730at2"/>
<evidence type="ECO:0000256" key="10">
    <source>
        <dbReference type="SAM" id="MobiDB-lite"/>
    </source>
</evidence>
<dbReference type="FunFam" id="3.30.565.10:FF:000010">
    <property type="entry name" value="Sensor histidine kinase RcsC"/>
    <property type="match status" value="1"/>
</dbReference>
<sequence length="2100" mass="225612">MSDLDPGTASRSGRRVPKPKTNGMSEPDSRAELLLALQAMRSGDFSVRMSGDYLGIDGKIADTFNEIIAANQRMAQQLELVGQVVGREGKTRQRVKFGLASGSWADMEGSVNTLIDDLLWPTREVTRAVAAVAQGDLLQTVKLDVDGRPLRGEFLQSANIVNTMIKQLGVFTSEVTRVAREVGTEGKLGGQAQVPEVTGVWKDLTESVNSMANNLTNQVRNIAEVTIAVANGDLSKKITVDVRGEILQLKEAINTMVDQLRSFASEVTRVAREVGTDGKLGGQAIVPGVAGTWKDLTDSVNAMCGNLTAQVRNIANVTTAVARGDLSRKITVDVRGEILELKDTINTMVDQLNSFASEVTRVAREVGTEGKLGGQAQVPGVAGTWKDLTDNVNFMASNLTAQVRNIADVATAIASGDLSKKITVNVSGEILQLKETLNTMVDQLNAFAGEVTRVAREVGTEGRLGGQANVLGVAGTWKDLTESVNSMASNLTAQVRNIAEVTTAVAGGDLSKKITVDVRGEILELKDTINTMVDQLNAFAGEVTRVAREVGTEGKLGGQAVVRGVGGTWKDLTDSVNSMASNLTGQVRNIAEVATAVAKGDLSKKITVNVSGEILQLKETLNTMVDQLNAFAGEVTRVAREVGTEGKLGGQAEVPGVAGTWKDLTDSVNSMAGNLTAQVRNIAEVATAIAGGDLSRKITVDVRGEILQLKDTLNTMVDQLNRFAGEVTRVAREVGTEGRLGGQANVPGVAGTWKDLTDSVNSMAGNLTAQVRNIAEVTTAVARGDLSRKITVDVKGEILELKNTINTMVDQLNGFAGEVTRVAREVGTEGKLGGQAEVPGVAGTWKDLTDNVNFMASNLTAQVRNIAEVATAIAGGDLSKKITVDVRGEILLLKDTLNTMVEQLRSFAGEVTRVAREVGTEGRLGGQAVVPGVGGTWKDLTDNVNLLAANLTTQVRNIAEVTTAVARGDLSRKITVDVKGEILELKNTINTMVDQLNAFAGEVTRVAREVGTEGELGGQATVPGVAGTWKDLTDTVNFMAANLTEQVRGIVKVVTAVANGDLKQNLTVKSKGEVAALADTINNMTETLATFADQVSSVAREVGVEGRLGGQADVPGAAGTWKDLTGNVNLLAANLTSQVRAIAEVATAVTKGDLTPSIQVDARGELAELKDNINTMITNLRLTTDVNTEQDWLKTNLAKFTNMLQGQRDLTTVGRLLLTELSPLVNAHTGVIYQVENEDNPQLLLLASYAGDGVYPYQRVLQFGDGLIGQCALDRRPRVVADIPADVVPINSALLRVAPKNLVVLPVLFEGQVKAVIELASLASFTTSQMTFLEQLTDSIGIVLNSIEATMQTEGLLKQSQQLAGELQTQQRELQQTNDQLEQKAQQLAERNVEVERKNQEIEQARRALEEKATELALTSKYKSEFLANMSHELRTPLNSILILGQQLTDNPDGNLSAKQVEFARTIHGAGTDLLNLISDILDLSKIESGTVTVDAEEILTANLLETVGRPFRHEAENRNLSFKIDVDPNLARSIVTDSKRLQQVLKNLLSNAFKFTAEGEVRLKVAAAVGGWGTDHPVLNSAPAVIAFEVSDTGIGIPLEKQKLIFEAFQQADAGTSRKYGGTGLGLAISRELASLLGGEIHLRSAPGKGSSFTLYLPLKYSGPTLAPRAAPAPQQYSQPPALQSATTAPEQQRVVEQLPDDRLNLEPGDTILLIVEDDPHYARVLVDLARDKGFKVLVAARGAEALELAKQYQPRAVSLDVFLPDMLGWTVLSQLKHNPLTRHIPVQIITLDEDRQHALARGAFSFVNKPTTTEGVSAALTQIKEYARPRRKRLLIVEDNEAEQLSIRELLHHDDIEIVATATGAGALSTLRESPCDCVVLDLRLPDMSGFEVLDQIRNDEALSNIPVVVFTGRELSAEEDAELHTMARSIVVKGVESPERLLDETALFLHRVITELPIEKQRMLEKLNSSDEDLIGKTALLVDDDARNIFALSSVLERRGMKVLTATTGSEAVTLVESNPEIAIVLMDIMMPQMDGYQTIGVIRENPAFARLPIIALTAKAMKGDREKCLEAGASDYLAKPVNTDQLLLAIRMWLHR</sequence>
<dbReference type="SMART" id="SM00387">
    <property type="entry name" value="HATPase_c"/>
    <property type="match status" value="1"/>
</dbReference>
<dbReference type="InterPro" id="IPR003594">
    <property type="entry name" value="HATPase_dom"/>
</dbReference>
<evidence type="ECO:0000256" key="2">
    <source>
        <dbReference type="ARBA" id="ARBA00004370"/>
    </source>
</evidence>
<comment type="subcellular location">
    <subcellularLocation>
        <location evidence="2">Membrane</location>
    </subcellularLocation>
</comment>
<dbReference type="GO" id="GO:0000155">
    <property type="term" value="F:phosphorelay sensor kinase activity"/>
    <property type="evidence" value="ECO:0007669"/>
    <property type="project" value="InterPro"/>
</dbReference>
<evidence type="ECO:0000256" key="5">
    <source>
        <dbReference type="ARBA" id="ARBA00022679"/>
    </source>
</evidence>
<dbReference type="SUPFAM" id="SSF55874">
    <property type="entry name" value="ATPase domain of HSP90 chaperone/DNA topoisomerase II/histidine kinase"/>
    <property type="match status" value="1"/>
</dbReference>
<evidence type="ECO:0000256" key="7">
    <source>
        <dbReference type="ARBA" id="ARBA00023012"/>
    </source>
</evidence>
<dbReference type="InterPro" id="IPR003661">
    <property type="entry name" value="HisK_dim/P_dom"/>
</dbReference>
<dbReference type="SUPFAM" id="SSF47384">
    <property type="entry name" value="Homodimeric domain of signal transducing histidine kinase"/>
    <property type="match status" value="1"/>
</dbReference>
<dbReference type="PRINTS" id="PR00344">
    <property type="entry name" value="BCTRLSENSOR"/>
</dbReference>
<keyword evidence="4 8" id="KW-0597">Phosphoprotein</keyword>
<feature type="domain" description="HAMP" evidence="13">
    <location>
        <begin position="857"/>
        <end position="909"/>
    </location>
</feature>
<evidence type="ECO:0000256" key="3">
    <source>
        <dbReference type="ARBA" id="ARBA00012438"/>
    </source>
</evidence>
<dbReference type="GO" id="GO:0016020">
    <property type="term" value="C:membrane"/>
    <property type="evidence" value="ECO:0007669"/>
    <property type="project" value="UniProtKB-SubCell"/>
</dbReference>
<dbReference type="Gene3D" id="3.30.565.10">
    <property type="entry name" value="Histidine kinase-like ATPase, C-terminal domain"/>
    <property type="match status" value="1"/>
</dbReference>
<feature type="domain" description="HAMP" evidence="13">
    <location>
        <begin position="116"/>
        <end position="173"/>
    </location>
</feature>
<dbReference type="Gene3D" id="1.20.120.1530">
    <property type="match status" value="8"/>
</dbReference>
<comment type="catalytic activity">
    <reaction evidence="1">
        <text>ATP + protein L-histidine = ADP + protein N-phospho-L-histidine.</text>
        <dbReference type="EC" id="2.7.13.3"/>
    </reaction>
</comment>
<feature type="compositionally biased region" description="Low complexity" evidence="10">
    <location>
        <begin position="1669"/>
        <end position="1687"/>
    </location>
</feature>
<dbReference type="InterPro" id="IPR003660">
    <property type="entry name" value="HAMP_dom"/>
</dbReference>
<proteinExistence type="predicted"/>
<dbReference type="SMART" id="SM00388">
    <property type="entry name" value="HisKA"/>
    <property type="match status" value="1"/>
</dbReference>
<dbReference type="InterPro" id="IPR029016">
    <property type="entry name" value="GAF-like_dom_sf"/>
</dbReference>
<feature type="coiled-coil region" evidence="9">
    <location>
        <begin position="1357"/>
        <end position="1419"/>
    </location>
</feature>
<feature type="domain" description="Response regulatory" evidence="12">
    <location>
        <begin position="1981"/>
        <end position="2098"/>
    </location>
</feature>
<dbReference type="CDD" id="cd16922">
    <property type="entry name" value="HATPase_EvgS-ArcB-TorS-like"/>
    <property type="match status" value="1"/>
</dbReference>
<keyword evidence="6" id="KW-0418">Kinase</keyword>
<feature type="domain" description="HAMP" evidence="13">
    <location>
        <begin position="305"/>
        <end position="357"/>
    </location>
</feature>
<reference evidence="14 15" key="1">
    <citation type="submission" date="2019-12" db="EMBL/GenBank/DDBJ databases">
        <title>Draft genome sequences Bradyrhizobium cajani AMBPC1010, Bradyrhizobium pachyrhizi AMBPC1040 and Bradyrhizobium yuanmingense ALSPC3051, three plant growth promoting strains isolated from nodules of Cajanus cajan L. in Dominican Republic.</title>
        <authorList>
            <person name="Flores-Felix J.D."/>
            <person name="Araujo J."/>
            <person name="Diaz-Alcantara C."/>
            <person name="Gonzalez-Andres F."/>
            <person name="Velazquez E."/>
        </authorList>
    </citation>
    <scope>NUCLEOTIDE SEQUENCE [LARGE SCALE GENOMIC DNA]</scope>
    <source>
        <strain evidence="14 15">1010</strain>
    </source>
</reference>
<evidence type="ECO:0000256" key="6">
    <source>
        <dbReference type="ARBA" id="ARBA00022777"/>
    </source>
</evidence>
<dbReference type="FunFam" id="1.20.120.1530:FF:000002">
    <property type="entry name" value="Two-component osmosensing histidine kinase"/>
    <property type="match status" value="6"/>
</dbReference>
<dbReference type="InterPro" id="IPR003018">
    <property type="entry name" value="GAF"/>
</dbReference>
<dbReference type="PANTHER" id="PTHR45339">
    <property type="entry name" value="HYBRID SIGNAL TRANSDUCTION HISTIDINE KINASE J"/>
    <property type="match status" value="1"/>
</dbReference>
<dbReference type="SMART" id="SM00448">
    <property type="entry name" value="REC"/>
    <property type="match status" value="3"/>
</dbReference>
<feature type="domain" description="HAMP" evidence="13">
    <location>
        <begin position="489"/>
        <end position="541"/>
    </location>
</feature>
<dbReference type="PROSITE" id="PS50110">
    <property type="entry name" value="RESPONSE_REGULATORY"/>
    <property type="match status" value="3"/>
</dbReference>
<feature type="domain" description="Response regulatory" evidence="12">
    <location>
        <begin position="1713"/>
        <end position="1826"/>
    </location>
</feature>
<feature type="modified residue" description="4-aspartylphosphate" evidence="8">
    <location>
        <position position="1762"/>
    </location>
</feature>
<evidence type="ECO:0000256" key="8">
    <source>
        <dbReference type="PROSITE-ProRule" id="PRU00169"/>
    </source>
</evidence>
<feature type="domain" description="HAMP" evidence="13">
    <location>
        <begin position="673"/>
        <end position="725"/>
    </location>
</feature>
<feature type="domain" description="Response regulatory" evidence="12">
    <location>
        <begin position="1835"/>
        <end position="1951"/>
    </location>
</feature>
<feature type="region of interest" description="Disordered" evidence="10">
    <location>
        <begin position="1"/>
        <end position="28"/>
    </location>
</feature>
<dbReference type="CDD" id="cd00082">
    <property type="entry name" value="HisKA"/>
    <property type="match status" value="1"/>
</dbReference>
<dbReference type="Pfam" id="PF00672">
    <property type="entry name" value="HAMP"/>
    <property type="match status" value="11"/>
</dbReference>
<dbReference type="InterPro" id="IPR036890">
    <property type="entry name" value="HATPase_C_sf"/>
</dbReference>
<dbReference type="SUPFAM" id="SSF55781">
    <property type="entry name" value="GAF domain-like"/>
    <property type="match status" value="1"/>
</dbReference>
<evidence type="ECO:0000313" key="14">
    <source>
        <dbReference type="EMBL" id="MVT74186.1"/>
    </source>
</evidence>
<feature type="domain" description="HAMP" evidence="13">
    <location>
        <begin position="949"/>
        <end position="1001"/>
    </location>
</feature>
<dbReference type="PROSITE" id="PS50885">
    <property type="entry name" value="HAMP"/>
    <property type="match status" value="12"/>
</dbReference>
<feature type="region of interest" description="Disordered" evidence="10">
    <location>
        <begin position="1669"/>
        <end position="1692"/>
    </location>
</feature>
<dbReference type="PANTHER" id="PTHR45339:SF1">
    <property type="entry name" value="HYBRID SIGNAL TRANSDUCTION HISTIDINE KINASE J"/>
    <property type="match status" value="1"/>
</dbReference>
<dbReference type="SMART" id="SM00065">
    <property type="entry name" value="GAF"/>
    <property type="match status" value="1"/>
</dbReference>
<dbReference type="SMART" id="SM00304">
    <property type="entry name" value="HAMP"/>
    <property type="match status" value="12"/>
</dbReference>
<dbReference type="Pfam" id="PF00072">
    <property type="entry name" value="Response_reg"/>
    <property type="match status" value="3"/>
</dbReference>
<dbReference type="Proteomes" id="UP000449969">
    <property type="component" value="Unassembled WGS sequence"/>
</dbReference>
<feature type="domain" description="Histidine kinase" evidence="11">
    <location>
        <begin position="1429"/>
        <end position="1662"/>
    </location>
</feature>
<keyword evidence="15" id="KW-1185">Reference proteome</keyword>
<protein>
    <recommendedName>
        <fullName evidence="3">histidine kinase</fullName>
        <ecNumber evidence="3">2.7.13.3</ecNumber>
    </recommendedName>
</protein>
<feature type="domain" description="HAMP" evidence="13">
    <location>
        <begin position="213"/>
        <end position="265"/>
    </location>
</feature>
<evidence type="ECO:0000259" key="11">
    <source>
        <dbReference type="PROSITE" id="PS50109"/>
    </source>
</evidence>